<keyword evidence="1" id="KW-0472">Membrane</keyword>
<keyword evidence="4" id="KW-1185">Reference proteome</keyword>
<dbReference type="PANTHER" id="PTHR34220:SF7">
    <property type="entry name" value="SENSOR HISTIDINE KINASE YPDA"/>
    <property type="match status" value="1"/>
</dbReference>
<protein>
    <submittedName>
        <fullName evidence="3">Histidine kinase</fullName>
    </submittedName>
</protein>
<keyword evidence="3" id="KW-0808">Transferase</keyword>
<keyword evidence="3" id="KW-0418">Kinase</keyword>
<comment type="caution">
    <text evidence="3">The sequence shown here is derived from an EMBL/GenBank/DDBJ whole genome shotgun (WGS) entry which is preliminary data.</text>
</comment>
<accession>A0ABS3BT65</accession>
<dbReference type="Pfam" id="PF06580">
    <property type="entry name" value="His_kinase"/>
    <property type="match status" value="1"/>
</dbReference>
<feature type="transmembrane region" description="Helical" evidence="1">
    <location>
        <begin position="23"/>
        <end position="46"/>
    </location>
</feature>
<dbReference type="Proteomes" id="UP000664698">
    <property type="component" value="Unassembled WGS sequence"/>
</dbReference>
<name>A0ABS3BT65_9BACT</name>
<dbReference type="RefSeq" id="WP_206570515.1">
    <property type="nucleotide sequence ID" value="NZ_JAFKCW010000004.1"/>
</dbReference>
<keyword evidence="1" id="KW-1133">Transmembrane helix</keyword>
<evidence type="ECO:0000313" key="3">
    <source>
        <dbReference type="EMBL" id="MBN7802498.1"/>
    </source>
</evidence>
<feature type="transmembrane region" description="Helical" evidence="1">
    <location>
        <begin position="136"/>
        <end position="154"/>
    </location>
</feature>
<evidence type="ECO:0000256" key="1">
    <source>
        <dbReference type="SAM" id="Phobius"/>
    </source>
</evidence>
<dbReference type="InterPro" id="IPR050640">
    <property type="entry name" value="Bact_2-comp_sensor_kinase"/>
</dbReference>
<reference evidence="3 4" key="1">
    <citation type="submission" date="2021-03" db="EMBL/GenBank/DDBJ databases">
        <title>novel species isolated from a fishpond in China.</title>
        <authorList>
            <person name="Lu H."/>
            <person name="Cai Z."/>
        </authorList>
    </citation>
    <scope>NUCLEOTIDE SEQUENCE [LARGE SCALE GENOMIC DNA]</scope>
    <source>
        <strain evidence="3 4">JCM 31546</strain>
    </source>
</reference>
<dbReference type="EMBL" id="JAFKCW010000004">
    <property type="protein sequence ID" value="MBN7802498.1"/>
    <property type="molecule type" value="Genomic_DNA"/>
</dbReference>
<feature type="transmembrane region" description="Helical" evidence="1">
    <location>
        <begin position="52"/>
        <end position="70"/>
    </location>
</feature>
<dbReference type="GO" id="GO:0016301">
    <property type="term" value="F:kinase activity"/>
    <property type="evidence" value="ECO:0007669"/>
    <property type="project" value="UniProtKB-KW"/>
</dbReference>
<sequence length="358" mass="41268">MTPTADGAGCRSRSNFWYDTRKFILINLGIAFSIQVVFCATCFFSLEGIKNMIPDFIFSFFVSVVLSWGGSRVEHFLDPRVSWIHTPVKRLLLTTILYLAYAFIGCFLIVFSYSWIVNKFPLTQIPWMHILRFSLMPMYIALAFMAIFTTRSWLLEWRKSAIEAEQLRSEMLASQNQSLKDQLNPHFLFNSLNTLSNLVYEDADRSAAFIQKLSRIYRYVLEVQQEELVPLASELDFARNFLELHKIRFGENLNFSIKVPDGQGLFLPPLSLQLLLENAIKHNIASNENPLFIQIIQKGQELWISNTLQPKTSQSEPSTGIGLNNIQSRYLLLSKAQPEVIRAEHEYLVKLPLLTIQQ</sequence>
<dbReference type="InterPro" id="IPR010559">
    <property type="entry name" value="Sig_transdc_His_kin_internal"/>
</dbReference>
<organism evidence="3 4">
    <name type="scientific">Algoriphagus aestuariicola</name>
    <dbReference type="NCBI Taxonomy" id="1852016"/>
    <lineage>
        <taxon>Bacteria</taxon>
        <taxon>Pseudomonadati</taxon>
        <taxon>Bacteroidota</taxon>
        <taxon>Cytophagia</taxon>
        <taxon>Cytophagales</taxon>
        <taxon>Cyclobacteriaceae</taxon>
        <taxon>Algoriphagus</taxon>
    </lineage>
</organism>
<proteinExistence type="predicted"/>
<evidence type="ECO:0000313" key="4">
    <source>
        <dbReference type="Proteomes" id="UP000664698"/>
    </source>
</evidence>
<feature type="domain" description="Signal transduction histidine kinase internal region" evidence="2">
    <location>
        <begin position="175"/>
        <end position="253"/>
    </location>
</feature>
<dbReference type="PANTHER" id="PTHR34220">
    <property type="entry name" value="SENSOR HISTIDINE KINASE YPDA"/>
    <property type="match status" value="1"/>
</dbReference>
<evidence type="ECO:0000259" key="2">
    <source>
        <dbReference type="Pfam" id="PF06580"/>
    </source>
</evidence>
<feature type="transmembrane region" description="Helical" evidence="1">
    <location>
        <begin position="91"/>
        <end position="116"/>
    </location>
</feature>
<gene>
    <name evidence="3" type="ORF">J0A67_16610</name>
</gene>
<keyword evidence="1" id="KW-0812">Transmembrane</keyword>